<dbReference type="InterPro" id="IPR015424">
    <property type="entry name" value="PyrdxlP-dep_Trfase"/>
</dbReference>
<keyword evidence="5 8" id="KW-0663">Pyridoxal phosphate</keyword>
<evidence type="ECO:0000313" key="11">
    <source>
        <dbReference type="Proteomes" id="UP000823637"/>
    </source>
</evidence>
<comment type="catalytic activity">
    <reaction evidence="6 8">
        <text>(sulfur carrier)-H + L-cysteine = (sulfur carrier)-SH + L-alanine</text>
        <dbReference type="Rhea" id="RHEA:43892"/>
        <dbReference type="Rhea" id="RHEA-COMP:14737"/>
        <dbReference type="Rhea" id="RHEA-COMP:14739"/>
        <dbReference type="ChEBI" id="CHEBI:29917"/>
        <dbReference type="ChEBI" id="CHEBI:35235"/>
        <dbReference type="ChEBI" id="CHEBI:57972"/>
        <dbReference type="ChEBI" id="CHEBI:64428"/>
        <dbReference type="EC" id="2.8.1.7"/>
    </reaction>
</comment>
<evidence type="ECO:0000256" key="8">
    <source>
        <dbReference type="RuleBase" id="RU004506"/>
    </source>
</evidence>
<evidence type="ECO:0000256" key="5">
    <source>
        <dbReference type="ARBA" id="ARBA00022898"/>
    </source>
</evidence>
<comment type="function">
    <text evidence="2 8">Catalyzes the removal of elemental sulfur and selenium atoms from L-cysteine, L-cystine, L-selenocysteine, and L-selenocystine to produce L-alanine.</text>
</comment>
<comment type="similarity">
    <text evidence="3 8">Belongs to the class-V pyridoxal-phosphate-dependent aminotransferase family. Csd subfamily.</text>
</comment>
<evidence type="ECO:0000259" key="9">
    <source>
        <dbReference type="Pfam" id="PF00266"/>
    </source>
</evidence>
<evidence type="ECO:0000256" key="7">
    <source>
        <dbReference type="RuleBase" id="RU004504"/>
    </source>
</evidence>
<dbReference type="PIRSF" id="PIRSF005572">
    <property type="entry name" value="NifS"/>
    <property type="match status" value="1"/>
</dbReference>
<keyword evidence="4 8" id="KW-0808">Transferase</keyword>
<dbReference type="PANTHER" id="PTHR43586:SF8">
    <property type="entry name" value="CYSTEINE DESULFURASE 1, CHLOROPLASTIC"/>
    <property type="match status" value="1"/>
</dbReference>
<dbReference type="InterPro" id="IPR016454">
    <property type="entry name" value="Cysteine_dSase"/>
</dbReference>
<dbReference type="Proteomes" id="UP000823637">
    <property type="component" value="Unassembled WGS sequence"/>
</dbReference>
<dbReference type="InterPro" id="IPR000192">
    <property type="entry name" value="Aminotrans_V_dom"/>
</dbReference>
<dbReference type="Pfam" id="PF00266">
    <property type="entry name" value="Aminotran_5"/>
    <property type="match status" value="1"/>
</dbReference>
<gene>
    <name evidence="10" type="primary">sufS</name>
    <name evidence="10" type="ORF">IAC32_00030</name>
</gene>
<evidence type="ECO:0000256" key="6">
    <source>
        <dbReference type="ARBA" id="ARBA00050776"/>
    </source>
</evidence>
<dbReference type="EMBL" id="JADIMR010000001">
    <property type="protein sequence ID" value="MBO8446125.1"/>
    <property type="molecule type" value="Genomic_DNA"/>
</dbReference>
<dbReference type="PROSITE" id="PS00595">
    <property type="entry name" value="AA_TRANSFER_CLASS_5"/>
    <property type="match status" value="1"/>
</dbReference>
<evidence type="ECO:0000256" key="2">
    <source>
        <dbReference type="ARBA" id="ARBA00002824"/>
    </source>
</evidence>
<dbReference type="GO" id="GO:0030170">
    <property type="term" value="F:pyridoxal phosphate binding"/>
    <property type="evidence" value="ECO:0007669"/>
    <property type="project" value="UniProtKB-UniRule"/>
</dbReference>
<dbReference type="InterPro" id="IPR010970">
    <property type="entry name" value="Cys_dSase_SufS"/>
</dbReference>
<evidence type="ECO:0000313" key="10">
    <source>
        <dbReference type="EMBL" id="MBO8446125.1"/>
    </source>
</evidence>
<dbReference type="GO" id="GO:0031071">
    <property type="term" value="F:cysteine desulfurase activity"/>
    <property type="evidence" value="ECO:0007669"/>
    <property type="project" value="UniProtKB-UniRule"/>
</dbReference>
<protein>
    <recommendedName>
        <fullName evidence="8">Cysteine desulfurase</fullName>
        <ecNumber evidence="8">2.8.1.7</ecNumber>
    </recommendedName>
</protein>
<organism evidence="10 11">
    <name type="scientific">Candidatus Enterocola intestinipullorum</name>
    <dbReference type="NCBI Taxonomy" id="2840783"/>
    <lineage>
        <taxon>Bacteria</taxon>
        <taxon>Pseudomonadati</taxon>
        <taxon>Bacteroidota</taxon>
        <taxon>Bacteroidia</taxon>
        <taxon>Bacteroidales</taxon>
        <taxon>Candidatus Enterocola</taxon>
    </lineage>
</organism>
<reference evidence="10" key="1">
    <citation type="submission" date="2020-10" db="EMBL/GenBank/DDBJ databases">
        <authorList>
            <person name="Gilroy R."/>
        </authorList>
    </citation>
    <scope>NUCLEOTIDE SEQUENCE</scope>
    <source>
        <strain evidence="10">D3-1215</strain>
    </source>
</reference>
<dbReference type="SUPFAM" id="SSF53383">
    <property type="entry name" value="PLP-dependent transferases"/>
    <property type="match status" value="1"/>
</dbReference>
<dbReference type="CDD" id="cd06453">
    <property type="entry name" value="SufS_like"/>
    <property type="match status" value="1"/>
</dbReference>
<evidence type="ECO:0000256" key="4">
    <source>
        <dbReference type="ARBA" id="ARBA00022679"/>
    </source>
</evidence>
<name>A0A9D9EFX9_9BACT</name>
<dbReference type="GO" id="GO:0006534">
    <property type="term" value="P:cysteine metabolic process"/>
    <property type="evidence" value="ECO:0007669"/>
    <property type="project" value="UniProtKB-UniRule"/>
</dbReference>
<dbReference type="EC" id="2.8.1.7" evidence="8"/>
<dbReference type="Gene3D" id="3.90.1150.10">
    <property type="entry name" value="Aspartate Aminotransferase, domain 1"/>
    <property type="match status" value="1"/>
</dbReference>
<dbReference type="InterPro" id="IPR020578">
    <property type="entry name" value="Aminotrans_V_PyrdxlP_BS"/>
</dbReference>
<sequence>MYDINKIREDFPILSTKVYGHDLVYFDNAATTQKPLQVIRKIDEGYLHSNANVHRGVHFLSQLATEAHEDARRTAAQYINAAKPEEIVFTRGTTEGINLVASSFGETFLNEGDEVILTAMEHHSNIVPWQLLRQRKGIIIKVVPFLPDGSLDMEALDSLFSEKTKLLSLTHVSNVLGTVNPLKRIVAKSHARGIPVLADAAQSAAHAKIDVQDTDVDFLVLSAHKVYGPTGIGVLYGKEKYLDAMVPYQGGGEMIQRVTFEHTTFAGLPFKFEAGTPDFIGSTAMAEALRYVQSIGLDNIAAYEHGLLEYAGKQLQDMDGIVIYGNCKDKGAVISMNFEGVHPYDLGSLIDKLGIATRTGHHCAQPVMDFYGVESMLRASFAMYNTMEEVDIFVDALKKALKVLR</sequence>
<evidence type="ECO:0000256" key="1">
    <source>
        <dbReference type="ARBA" id="ARBA00001933"/>
    </source>
</evidence>
<dbReference type="InterPro" id="IPR015422">
    <property type="entry name" value="PyrdxlP-dep_Trfase_small"/>
</dbReference>
<dbReference type="InterPro" id="IPR015421">
    <property type="entry name" value="PyrdxlP-dep_Trfase_major"/>
</dbReference>
<reference evidence="10" key="2">
    <citation type="journal article" date="2021" name="PeerJ">
        <title>Extensive microbial diversity within the chicken gut microbiome revealed by metagenomics and culture.</title>
        <authorList>
            <person name="Gilroy R."/>
            <person name="Ravi A."/>
            <person name="Getino M."/>
            <person name="Pursley I."/>
            <person name="Horton D.L."/>
            <person name="Alikhan N.F."/>
            <person name="Baker D."/>
            <person name="Gharbi K."/>
            <person name="Hall N."/>
            <person name="Watson M."/>
            <person name="Adriaenssens E.M."/>
            <person name="Foster-Nyarko E."/>
            <person name="Jarju S."/>
            <person name="Secka A."/>
            <person name="Antonio M."/>
            <person name="Oren A."/>
            <person name="Chaudhuri R.R."/>
            <person name="La Ragione R."/>
            <person name="Hildebrand F."/>
            <person name="Pallen M.J."/>
        </authorList>
    </citation>
    <scope>NUCLEOTIDE SEQUENCE</scope>
    <source>
        <strain evidence="10">D3-1215</strain>
    </source>
</reference>
<dbReference type="AlphaFoldDB" id="A0A9D9EFX9"/>
<dbReference type="NCBIfam" id="TIGR01979">
    <property type="entry name" value="sufS"/>
    <property type="match status" value="1"/>
</dbReference>
<feature type="domain" description="Aminotransferase class V" evidence="9">
    <location>
        <begin position="24"/>
        <end position="393"/>
    </location>
</feature>
<accession>A0A9D9EFX9</accession>
<dbReference type="Gene3D" id="3.40.640.10">
    <property type="entry name" value="Type I PLP-dependent aspartate aminotransferase-like (Major domain)"/>
    <property type="match status" value="1"/>
</dbReference>
<evidence type="ECO:0000256" key="3">
    <source>
        <dbReference type="ARBA" id="ARBA00010447"/>
    </source>
</evidence>
<comment type="cofactor">
    <cofactor evidence="1 7">
        <name>pyridoxal 5'-phosphate</name>
        <dbReference type="ChEBI" id="CHEBI:597326"/>
    </cofactor>
</comment>
<dbReference type="PANTHER" id="PTHR43586">
    <property type="entry name" value="CYSTEINE DESULFURASE"/>
    <property type="match status" value="1"/>
</dbReference>
<comment type="caution">
    <text evidence="10">The sequence shown here is derived from an EMBL/GenBank/DDBJ whole genome shotgun (WGS) entry which is preliminary data.</text>
</comment>
<proteinExistence type="inferred from homology"/>